<dbReference type="Gene3D" id="3.30.360.10">
    <property type="entry name" value="Dihydrodipicolinate Reductase, domain 2"/>
    <property type="match status" value="1"/>
</dbReference>
<keyword evidence="8 13" id="KW-0457">Lysine biosynthesis</keyword>
<comment type="subcellular location">
    <subcellularLocation>
        <location evidence="13">Cytoplasm</location>
    </subcellularLocation>
</comment>
<dbReference type="EMBL" id="ADHO01000196">
    <property type="protein sequence ID" value="EFX41618.1"/>
    <property type="molecule type" value="Genomic_DNA"/>
</dbReference>
<evidence type="ECO:0000256" key="6">
    <source>
        <dbReference type="ARBA" id="ARBA00023002"/>
    </source>
</evidence>
<sequence length="276" mass="30519">MRSRRWSYGCSFCDCLFRFSYLMLQVGIFGASGKVGSLLAREVQKQPQLSLSSVFVRQNLSLNLAQILPQDTFVTNDIEQFIAHCEIVVDFSSAKALDQLIQVLLKHPLPLVSGTTGLKEWQALLDLSQKAPVLHASNMSLGMAVLNKVVGLVAKDLVHADIEISEIHHRYKKDAPSGSALTLGQTCAQARGIDFKQACQQHREGLRKEGEIGFSSLRGGDLVGSHTVGFYLDGEYLEFNHTATDRTIFAKGALEAAKWLALQKPGLYHIQDLYRS</sequence>
<dbReference type="InterPro" id="IPR022663">
    <property type="entry name" value="DapB_C"/>
</dbReference>
<evidence type="ECO:0000256" key="12">
    <source>
        <dbReference type="ARBA" id="ARBA00049396"/>
    </source>
</evidence>
<feature type="binding site" evidence="13">
    <location>
        <position position="57"/>
    </location>
    <ligand>
        <name>NADP(+)</name>
        <dbReference type="ChEBI" id="CHEBI:58349"/>
    </ligand>
</feature>
<dbReference type="GO" id="GO:0019877">
    <property type="term" value="P:diaminopimelate biosynthetic process"/>
    <property type="evidence" value="ECO:0007669"/>
    <property type="project" value="UniProtKB-UniRule"/>
</dbReference>
<evidence type="ECO:0000259" key="15">
    <source>
        <dbReference type="Pfam" id="PF05173"/>
    </source>
</evidence>
<comment type="caution">
    <text evidence="13">Was originally thought to be a dihydrodipicolinate reductase (DHDPR), catalyzing the conversion of dihydrodipicolinate to tetrahydrodipicolinate. However, it was shown in E.coli that the substrate of the enzymatic reaction is not dihydrodipicolinate (DHDP) but in fact (2S,4S)-4-hydroxy-2,3,4,5-tetrahydrodipicolinic acid (HTPA), the product released by the DapA-catalyzed reaction.</text>
</comment>
<evidence type="ECO:0000313" key="17">
    <source>
        <dbReference type="Proteomes" id="UP000054093"/>
    </source>
</evidence>
<comment type="similarity">
    <text evidence="1 13">Belongs to the DapB family.</text>
</comment>
<name>E7G4T8_9HELI</name>
<keyword evidence="2 13" id="KW-0963">Cytoplasm</keyword>
<dbReference type="PANTHER" id="PTHR20836:SF0">
    <property type="entry name" value="4-HYDROXY-TETRAHYDRODIPICOLINATE REDUCTASE 1, CHLOROPLASTIC-RELATED"/>
    <property type="match status" value="1"/>
</dbReference>
<protein>
    <recommendedName>
        <fullName evidence="10 13">4-hydroxy-tetrahydrodipicolinate reductase</fullName>
        <shortName evidence="13">HTPA reductase</shortName>
        <ecNumber evidence="10 13">1.17.1.8</ecNumber>
    </recommendedName>
</protein>
<dbReference type="EC" id="1.17.1.8" evidence="10 13"/>
<dbReference type="AlphaFoldDB" id="E7G4T8"/>
<feature type="active site" description="Proton donor" evidence="13">
    <location>
        <position position="172"/>
    </location>
</feature>
<evidence type="ECO:0000256" key="8">
    <source>
        <dbReference type="ARBA" id="ARBA00023154"/>
    </source>
</evidence>
<feature type="binding site" evidence="13">
    <location>
        <begin position="136"/>
        <end position="139"/>
    </location>
    <ligand>
        <name>NAD(+)</name>
        <dbReference type="ChEBI" id="CHEBI:57540"/>
    </ligand>
</feature>
<evidence type="ECO:0000256" key="7">
    <source>
        <dbReference type="ARBA" id="ARBA00023027"/>
    </source>
</evidence>
<comment type="catalytic activity">
    <reaction evidence="11 13">
        <text>(S)-2,3,4,5-tetrahydrodipicolinate + NADP(+) + H2O = (2S,4S)-4-hydroxy-2,3,4,5-tetrahydrodipicolinate + NADPH + H(+)</text>
        <dbReference type="Rhea" id="RHEA:35331"/>
        <dbReference type="ChEBI" id="CHEBI:15377"/>
        <dbReference type="ChEBI" id="CHEBI:15378"/>
        <dbReference type="ChEBI" id="CHEBI:16845"/>
        <dbReference type="ChEBI" id="CHEBI:57783"/>
        <dbReference type="ChEBI" id="CHEBI:58349"/>
        <dbReference type="ChEBI" id="CHEBI:67139"/>
        <dbReference type="EC" id="1.17.1.8"/>
    </reaction>
</comment>
<dbReference type="InterPro" id="IPR023940">
    <property type="entry name" value="DHDPR_bac"/>
</dbReference>
<dbReference type="HAMAP" id="MF_00102">
    <property type="entry name" value="DapB"/>
    <property type="match status" value="1"/>
</dbReference>
<evidence type="ECO:0000256" key="9">
    <source>
        <dbReference type="ARBA" id="ARBA00037922"/>
    </source>
</evidence>
<keyword evidence="6 13" id="KW-0560">Oxidoreductase</keyword>
<keyword evidence="5 13" id="KW-0220">Diaminopimelate biosynthesis</keyword>
<comment type="catalytic activity">
    <reaction evidence="12 13">
        <text>(S)-2,3,4,5-tetrahydrodipicolinate + NAD(+) + H2O = (2S,4S)-4-hydroxy-2,3,4,5-tetrahydrodipicolinate + NADH + H(+)</text>
        <dbReference type="Rhea" id="RHEA:35323"/>
        <dbReference type="ChEBI" id="CHEBI:15377"/>
        <dbReference type="ChEBI" id="CHEBI:15378"/>
        <dbReference type="ChEBI" id="CHEBI:16845"/>
        <dbReference type="ChEBI" id="CHEBI:57540"/>
        <dbReference type="ChEBI" id="CHEBI:57945"/>
        <dbReference type="ChEBI" id="CHEBI:67139"/>
        <dbReference type="EC" id="1.17.1.8"/>
    </reaction>
</comment>
<feature type="binding site" evidence="13">
    <location>
        <begin position="114"/>
        <end position="116"/>
    </location>
    <ligand>
        <name>NAD(+)</name>
        <dbReference type="ChEBI" id="CHEBI:57540"/>
    </ligand>
</feature>
<dbReference type="GO" id="GO:0016726">
    <property type="term" value="F:oxidoreductase activity, acting on CH or CH2 groups, NAD or NADP as acceptor"/>
    <property type="evidence" value="ECO:0007669"/>
    <property type="project" value="UniProtKB-UniRule"/>
</dbReference>
<evidence type="ECO:0000256" key="10">
    <source>
        <dbReference type="ARBA" id="ARBA00038983"/>
    </source>
</evidence>
<comment type="caution">
    <text evidence="16">The sequence shown here is derived from an EMBL/GenBank/DDBJ whole genome shotgun (WGS) entry which is preliminary data.</text>
</comment>
<comment type="function">
    <text evidence="13">Catalyzes the conversion of 4-hydroxy-tetrahydrodipicolinate (HTPA) to tetrahydrodipicolinate.</text>
</comment>
<dbReference type="Gene3D" id="3.40.50.720">
    <property type="entry name" value="NAD(P)-binding Rossmann-like Domain"/>
    <property type="match status" value="1"/>
</dbReference>
<evidence type="ECO:0000259" key="14">
    <source>
        <dbReference type="Pfam" id="PF01113"/>
    </source>
</evidence>
<dbReference type="InterPro" id="IPR036291">
    <property type="entry name" value="NAD(P)-bd_dom_sf"/>
</dbReference>
<dbReference type="InterPro" id="IPR022664">
    <property type="entry name" value="DapB_N_CS"/>
</dbReference>
<evidence type="ECO:0000256" key="13">
    <source>
        <dbReference type="HAMAP-Rule" id="MF_00102"/>
    </source>
</evidence>
<evidence type="ECO:0000256" key="4">
    <source>
        <dbReference type="ARBA" id="ARBA00022857"/>
    </source>
</evidence>
<reference evidence="16 17" key="1">
    <citation type="journal article" date="2011" name="Vet. Res.">
        <title>Genome sequence of Helicobacter suis supports its role in gastric pathology.</title>
        <authorList>
            <person name="Vermoote M."/>
            <person name="Vandekerckhove T.T."/>
            <person name="Flahou B."/>
            <person name="Pasmans F."/>
            <person name="Smet A."/>
            <person name="De Groote D."/>
            <person name="Van Criekinge W."/>
            <person name="Ducatelle R."/>
            <person name="Haesebrouck F."/>
        </authorList>
    </citation>
    <scope>NUCLEOTIDE SEQUENCE [LARGE SCALE GENOMIC DNA]</scope>
    <source>
        <strain evidence="16 17">HS5</strain>
    </source>
</reference>
<comment type="subunit">
    <text evidence="13">Homotetramer.</text>
</comment>
<keyword evidence="7 13" id="KW-0520">NAD</keyword>
<feature type="domain" description="Dihydrodipicolinate reductase N-terminal" evidence="14">
    <location>
        <begin position="25"/>
        <end position="139"/>
    </location>
</feature>
<dbReference type="PANTHER" id="PTHR20836">
    <property type="entry name" value="DIHYDRODIPICOLINATE REDUCTASE"/>
    <property type="match status" value="1"/>
</dbReference>
<dbReference type="Pfam" id="PF01113">
    <property type="entry name" value="DapB_N"/>
    <property type="match status" value="1"/>
</dbReference>
<dbReference type="NCBIfam" id="TIGR00036">
    <property type="entry name" value="dapB"/>
    <property type="match status" value="1"/>
</dbReference>
<evidence type="ECO:0000256" key="3">
    <source>
        <dbReference type="ARBA" id="ARBA00022605"/>
    </source>
</evidence>
<evidence type="ECO:0000256" key="2">
    <source>
        <dbReference type="ARBA" id="ARBA00022490"/>
    </source>
</evidence>
<comment type="caution">
    <text evidence="13">Lacks conserved residue(s) required for the propagation of feature annotation.</text>
</comment>
<feature type="binding site" evidence="13">
    <location>
        <begin position="178"/>
        <end position="179"/>
    </location>
    <ligand>
        <name>(S)-2,3,4,5-tetrahydrodipicolinate</name>
        <dbReference type="ChEBI" id="CHEBI:16845"/>
    </ligand>
</feature>
<feature type="binding site" evidence="13">
    <location>
        <begin position="30"/>
        <end position="35"/>
    </location>
    <ligand>
        <name>NAD(+)</name>
        <dbReference type="ChEBI" id="CHEBI:57540"/>
    </ligand>
</feature>
<keyword evidence="4 13" id="KW-0521">NADP</keyword>
<dbReference type="SUPFAM" id="SSF51735">
    <property type="entry name" value="NAD(P)-binding Rossmann-fold domains"/>
    <property type="match status" value="1"/>
</dbReference>
<keyword evidence="3 13" id="KW-0028">Amino-acid biosynthesis</keyword>
<dbReference type="GO" id="GO:0050661">
    <property type="term" value="F:NADP binding"/>
    <property type="evidence" value="ECO:0007669"/>
    <property type="project" value="UniProtKB-UniRule"/>
</dbReference>
<dbReference type="Pfam" id="PF05173">
    <property type="entry name" value="DapB_C"/>
    <property type="match status" value="1"/>
</dbReference>
<feature type="binding site" evidence="13">
    <location>
        <position position="169"/>
    </location>
    <ligand>
        <name>(S)-2,3,4,5-tetrahydrodipicolinate</name>
        <dbReference type="ChEBI" id="CHEBI:16845"/>
    </ligand>
</feature>
<proteinExistence type="inferred from homology"/>
<dbReference type="SUPFAM" id="SSF55347">
    <property type="entry name" value="Glyceraldehyde-3-phosphate dehydrogenase-like, C-terminal domain"/>
    <property type="match status" value="1"/>
</dbReference>
<feature type="domain" description="Dihydrodipicolinate reductase C-terminal" evidence="15">
    <location>
        <begin position="142"/>
        <end position="273"/>
    </location>
</feature>
<dbReference type="GO" id="GO:0008839">
    <property type="term" value="F:4-hydroxy-tetrahydrodipicolinate reductase"/>
    <property type="evidence" value="ECO:0007669"/>
    <property type="project" value="UniProtKB-UniRule"/>
</dbReference>
<dbReference type="PIRSF" id="PIRSF000161">
    <property type="entry name" value="DHPR"/>
    <property type="match status" value="1"/>
</dbReference>
<comment type="pathway">
    <text evidence="9 13">Amino-acid biosynthesis; L-lysine biosynthesis via DAP pathway; (S)-tetrahydrodipicolinate from L-aspartate: step 4/4.</text>
</comment>
<organism evidence="16 17">
    <name type="scientific">Helicobacter suis HS5</name>
    <dbReference type="NCBI Taxonomy" id="710394"/>
    <lineage>
        <taxon>Bacteria</taxon>
        <taxon>Pseudomonadati</taxon>
        <taxon>Campylobacterota</taxon>
        <taxon>Epsilonproteobacteria</taxon>
        <taxon>Campylobacterales</taxon>
        <taxon>Helicobacteraceae</taxon>
        <taxon>Helicobacter</taxon>
    </lineage>
</organism>
<evidence type="ECO:0000256" key="5">
    <source>
        <dbReference type="ARBA" id="ARBA00022915"/>
    </source>
</evidence>
<dbReference type="Proteomes" id="UP000054093">
    <property type="component" value="Unassembled WGS sequence"/>
</dbReference>
<accession>E7G4T8</accession>
<dbReference type="InterPro" id="IPR000846">
    <property type="entry name" value="DapB_N"/>
</dbReference>
<dbReference type="GO" id="GO:0051287">
    <property type="term" value="F:NAD binding"/>
    <property type="evidence" value="ECO:0007669"/>
    <property type="project" value="UniProtKB-UniRule"/>
</dbReference>
<gene>
    <name evidence="13 16" type="primary">dapB</name>
    <name evidence="16" type="ORF">HSUHS5_1009</name>
</gene>
<evidence type="ECO:0000313" key="16">
    <source>
        <dbReference type="EMBL" id="EFX41618.1"/>
    </source>
</evidence>
<evidence type="ECO:0000256" key="1">
    <source>
        <dbReference type="ARBA" id="ARBA00006642"/>
    </source>
</evidence>
<dbReference type="PROSITE" id="PS01298">
    <property type="entry name" value="DAPB"/>
    <property type="match status" value="1"/>
</dbReference>
<dbReference type="GO" id="GO:0009089">
    <property type="term" value="P:lysine biosynthetic process via diaminopimelate"/>
    <property type="evidence" value="ECO:0007669"/>
    <property type="project" value="UniProtKB-UniRule"/>
</dbReference>
<dbReference type="CDD" id="cd02274">
    <property type="entry name" value="DHDPR_N"/>
    <property type="match status" value="1"/>
</dbReference>
<evidence type="ECO:0000256" key="11">
    <source>
        <dbReference type="ARBA" id="ARBA00049080"/>
    </source>
</evidence>
<feature type="active site" description="Proton donor/acceptor" evidence="13">
    <location>
        <position position="168"/>
    </location>
</feature>
<dbReference type="GO" id="GO:0005829">
    <property type="term" value="C:cytosol"/>
    <property type="evidence" value="ECO:0007669"/>
    <property type="project" value="TreeGrafter"/>
</dbReference>
<dbReference type="UniPathway" id="UPA00034">
    <property type="reaction ID" value="UER00018"/>
</dbReference>